<dbReference type="RefSeq" id="WP_289959682.1">
    <property type="nucleotide sequence ID" value="NZ_JAUEMJ010000011.1"/>
</dbReference>
<evidence type="ECO:0000313" key="2">
    <source>
        <dbReference type="EMBL" id="MDN3243123.1"/>
    </source>
</evidence>
<protein>
    <submittedName>
        <fullName evidence="2">Uncharacterized protein</fullName>
    </submittedName>
</protein>
<feature type="compositionally biased region" description="Gly residues" evidence="1">
    <location>
        <begin position="42"/>
        <end position="52"/>
    </location>
</feature>
<evidence type="ECO:0000256" key="1">
    <source>
        <dbReference type="SAM" id="MobiDB-lite"/>
    </source>
</evidence>
<keyword evidence="3" id="KW-1185">Reference proteome</keyword>
<accession>A0ABT7YY18</accession>
<proteinExistence type="predicted"/>
<name>A0ABT7YY18_9ACTN</name>
<dbReference type="Proteomes" id="UP001171902">
    <property type="component" value="Unassembled WGS sequence"/>
</dbReference>
<evidence type="ECO:0000313" key="3">
    <source>
        <dbReference type="Proteomes" id="UP001171902"/>
    </source>
</evidence>
<sequence>MSGEMPTARPTGGFGGGFEAPEGVSDEDWQSAQEACADQLPMGGGPGSGAPGSGESDELTAYRDCLAEHDVELGEDVSQFDASDPDVAAAIEECSPRP</sequence>
<comment type="caution">
    <text evidence="2">The sequence shown here is derived from an EMBL/GenBank/DDBJ whole genome shotgun (WGS) entry which is preliminary data.</text>
</comment>
<dbReference type="EMBL" id="JAUEMJ010000011">
    <property type="protein sequence ID" value="MDN3243123.1"/>
    <property type="molecule type" value="Genomic_DNA"/>
</dbReference>
<gene>
    <name evidence="2" type="ORF">QWI33_25600</name>
</gene>
<reference evidence="2" key="1">
    <citation type="submission" date="2023-06" db="EMBL/GenBank/DDBJ databases">
        <title>Gycomyces niveus sp.nov., a novel actinomycete isolated from soil in Shouguang.</title>
        <authorList>
            <person name="Yang X."/>
            <person name="Zhao J."/>
        </authorList>
    </citation>
    <scope>NUCLEOTIDE SEQUENCE</scope>
    <source>
        <strain evidence="2">NEAU C2</strain>
    </source>
</reference>
<organism evidence="2 3">
    <name type="scientific">Glycomyces tritici</name>
    <dbReference type="NCBI Taxonomy" id="2665176"/>
    <lineage>
        <taxon>Bacteria</taxon>
        <taxon>Bacillati</taxon>
        <taxon>Actinomycetota</taxon>
        <taxon>Actinomycetes</taxon>
        <taxon>Glycomycetales</taxon>
        <taxon>Glycomycetaceae</taxon>
        <taxon>Glycomyces</taxon>
    </lineage>
</organism>
<feature type="region of interest" description="Disordered" evidence="1">
    <location>
        <begin position="1"/>
        <end position="61"/>
    </location>
</feature>